<feature type="region of interest" description="Disordered" evidence="6">
    <location>
        <begin position="30"/>
        <end position="52"/>
    </location>
</feature>
<keyword evidence="4" id="KW-0238">DNA-binding</keyword>
<dbReference type="Gene3D" id="3.30.420.110">
    <property type="entry name" value="MutS, connector domain"/>
    <property type="match status" value="1"/>
</dbReference>
<keyword evidence="9" id="KW-1185">Reference proteome</keyword>
<dbReference type="InterPro" id="IPR045076">
    <property type="entry name" value="MutS"/>
</dbReference>
<keyword evidence="2" id="KW-0547">Nucleotide-binding</keyword>
<dbReference type="EMBL" id="CAJPIZ010001249">
    <property type="protein sequence ID" value="CAG2103141.1"/>
    <property type="molecule type" value="Genomic_DNA"/>
</dbReference>
<dbReference type="InterPro" id="IPR007696">
    <property type="entry name" value="DNA_mismatch_repair_MutS_core"/>
</dbReference>
<dbReference type="EMBL" id="OC855824">
    <property type="protein sequence ID" value="CAD7622711.1"/>
    <property type="molecule type" value="Genomic_DNA"/>
</dbReference>
<keyword evidence="3" id="KW-0067">ATP-binding</keyword>
<dbReference type="SUPFAM" id="SSF53150">
    <property type="entry name" value="DNA repair protein MutS, domain II"/>
    <property type="match status" value="1"/>
</dbReference>
<dbReference type="Pfam" id="PF05190">
    <property type="entry name" value="MutS_IV"/>
    <property type="match status" value="1"/>
</dbReference>
<dbReference type="OrthoDB" id="10252754at2759"/>
<dbReference type="GO" id="GO:0006298">
    <property type="term" value="P:mismatch repair"/>
    <property type="evidence" value="ECO:0007669"/>
    <property type="project" value="InterPro"/>
</dbReference>
<evidence type="ECO:0000313" key="9">
    <source>
        <dbReference type="Proteomes" id="UP000759131"/>
    </source>
</evidence>
<dbReference type="FunFam" id="3.40.50.300:FF:000870">
    <property type="entry name" value="MutS protein homolog 4"/>
    <property type="match status" value="1"/>
</dbReference>
<dbReference type="PANTHER" id="PTHR11361">
    <property type="entry name" value="DNA MISMATCH REPAIR PROTEIN MUTS FAMILY MEMBER"/>
    <property type="match status" value="1"/>
</dbReference>
<dbReference type="FunFam" id="3.30.420.110:FF:000003">
    <property type="entry name" value="mutS protein homolog 4"/>
    <property type="match status" value="1"/>
</dbReference>
<evidence type="ECO:0000313" key="8">
    <source>
        <dbReference type="EMBL" id="CAD7622711.1"/>
    </source>
</evidence>
<evidence type="ECO:0000259" key="7">
    <source>
        <dbReference type="PROSITE" id="PS00486"/>
    </source>
</evidence>
<dbReference type="GO" id="GO:0007131">
    <property type="term" value="P:reciprocal meiotic recombination"/>
    <property type="evidence" value="ECO:0007669"/>
    <property type="project" value="TreeGrafter"/>
</dbReference>
<dbReference type="GO" id="GO:0005524">
    <property type="term" value="F:ATP binding"/>
    <property type="evidence" value="ECO:0007669"/>
    <property type="project" value="UniProtKB-KW"/>
</dbReference>
<dbReference type="SUPFAM" id="SSF52540">
    <property type="entry name" value="P-loop containing nucleoside triphosphate hydrolases"/>
    <property type="match status" value="1"/>
</dbReference>
<evidence type="ECO:0000256" key="2">
    <source>
        <dbReference type="ARBA" id="ARBA00022741"/>
    </source>
</evidence>
<dbReference type="AlphaFoldDB" id="A0A7R9KGT5"/>
<dbReference type="InterPro" id="IPR000432">
    <property type="entry name" value="DNA_mismatch_repair_MutS_C"/>
</dbReference>
<evidence type="ECO:0000256" key="6">
    <source>
        <dbReference type="SAM" id="MobiDB-lite"/>
    </source>
</evidence>
<dbReference type="InterPro" id="IPR011184">
    <property type="entry name" value="DNA_mismatch_repair_Msh2"/>
</dbReference>
<dbReference type="InterPro" id="IPR036187">
    <property type="entry name" value="DNA_mismatch_repair_MutS_sf"/>
</dbReference>
<dbReference type="Gene3D" id="3.40.50.300">
    <property type="entry name" value="P-loop containing nucleotide triphosphate hydrolases"/>
    <property type="match status" value="1"/>
</dbReference>
<dbReference type="PIRSF" id="PIRSF005813">
    <property type="entry name" value="MSH2"/>
    <property type="match status" value="1"/>
</dbReference>
<dbReference type="InterPro" id="IPR036678">
    <property type="entry name" value="MutS_con_dom_sf"/>
</dbReference>
<evidence type="ECO:0000256" key="1">
    <source>
        <dbReference type="ARBA" id="ARBA00006271"/>
    </source>
</evidence>
<comment type="similarity">
    <text evidence="1">Belongs to the DNA mismatch repair MutS family.</text>
</comment>
<proteinExistence type="inferred from homology"/>
<sequence length="888" mass="100010">MLPTYNHTLYGTSSSAADVSTTNATTSFLRSLFNGRPNGTTSSSDNRMTESRDWRQVATTSRSTAFGQMSAPIGQNRPLMTRTPLYDPMLTTTTTASAETAHRMTTLMAVTEGRGRAKDVVGVAVVDLYNPVLILSQFNDNSNYVCLQTKCHVFRPIEIIIPNSLMSGENRLLKTLREFSRETNIKSVDRKHFNESTGLELIRNLCCDDYKTVEMELKNQYYCLSSAAALLKYIETFEHTIYAPKSLRVVFEGSDQTMSIDPTTAKLLELIVNLNDPKSSHTLFGVLNKTKTRSGYRLLRSNLLQPSTDRTLIETRLDMIEEMVSSETMFRNLESLLSQFTAIEVERIISNLVQTSKLESSKCAERKIESVIVVKHMITLIEPLVQTLNLCESAVFGDFLQILADERFQTIMNDINEVILETSKYTKGALNMRLEKCHAIKKGLNHLLDIARQTYSENVDDISYIVDQYSSEYSLPLRVIYTSGRGFHMQIVGKDVHKMEFSYPRHFLRINASKTAIAFTTREIVEKNNRIKSAVEEIYLMSDAIISELIARLRANIGCLYNVSEVLSKIDLVFALAFQCSVANYVRPVFSGDLAVKQGRHPILEKILSTKPVANDILMCEDNNFMVITGPNMSGKSTFLKQVAIHQVMAQIGSYIPAEFASFRICDKLFSRIGNNDEIETNSSTFMVEMRDVSHILHNCTQNSLIIIDELGRGTSVEEGVGFCFAICEQLLQTKALTLFATHFTEMTKLEDFYYNVSNFHFGVNHSVIDEVNANSYTFTHVLEAGATQEVLYGLQLANMTAIDPIILHNAQVIAQQLLQTFHKSIVTTQMDSAKRAKYRLTSMLKSLSSNGQIPDVESLNELLIKYQTEIQSGTQDDSQMENDFSLI</sequence>
<dbReference type="InterPro" id="IPR007861">
    <property type="entry name" value="DNA_mismatch_repair_MutS_clamp"/>
</dbReference>
<evidence type="ECO:0000256" key="4">
    <source>
        <dbReference type="ARBA" id="ARBA00023125"/>
    </source>
</evidence>
<dbReference type="PANTHER" id="PTHR11361:SF21">
    <property type="entry name" value="MUTS PROTEIN HOMOLOG 4"/>
    <property type="match status" value="1"/>
</dbReference>
<dbReference type="SMART" id="SM00533">
    <property type="entry name" value="MUTSd"/>
    <property type="match status" value="1"/>
</dbReference>
<dbReference type="Proteomes" id="UP000759131">
    <property type="component" value="Unassembled WGS sequence"/>
</dbReference>
<gene>
    <name evidence="8" type="ORF">OSB1V03_LOCUS3174</name>
</gene>
<feature type="compositionally biased region" description="Polar residues" evidence="6">
    <location>
        <begin position="37"/>
        <end position="46"/>
    </location>
</feature>
<dbReference type="Gene3D" id="1.10.1420.10">
    <property type="match status" value="2"/>
</dbReference>
<organism evidence="8">
    <name type="scientific">Medioppia subpectinata</name>
    <dbReference type="NCBI Taxonomy" id="1979941"/>
    <lineage>
        <taxon>Eukaryota</taxon>
        <taxon>Metazoa</taxon>
        <taxon>Ecdysozoa</taxon>
        <taxon>Arthropoda</taxon>
        <taxon>Chelicerata</taxon>
        <taxon>Arachnida</taxon>
        <taxon>Acari</taxon>
        <taxon>Acariformes</taxon>
        <taxon>Sarcoptiformes</taxon>
        <taxon>Oribatida</taxon>
        <taxon>Brachypylina</taxon>
        <taxon>Oppioidea</taxon>
        <taxon>Oppiidae</taxon>
        <taxon>Medioppia</taxon>
    </lineage>
</organism>
<dbReference type="GO" id="GO:0005634">
    <property type="term" value="C:nucleus"/>
    <property type="evidence" value="ECO:0007669"/>
    <property type="project" value="TreeGrafter"/>
</dbReference>
<keyword evidence="5" id="KW-0469">Meiosis</keyword>
<dbReference type="InterPro" id="IPR027417">
    <property type="entry name" value="P-loop_NTPase"/>
</dbReference>
<dbReference type="GO" id="GO:0030983">
    <property type="term" value="F:mismatched DNA binding"/>
    <property type="evidence" value="ECO:0007669"/>
    <property type="project" value="InterPro"/>
</dbReference>
<dbReference type="Pfam" id="PF05192">
    <property type="entry name" value="MutS_III"/>
    <property type="match status" value="1"/>
</dbReference>
<evidence type="ECO:0000256" key="3">
    <source>
        <dbReference type="ARBA" id="ARBA00022840"/>
    </source>
</evidence>
<dbReference type="SMART" id="SM00534">
    <property type="entry name" value="MUTSac"/>
    <property type="match status" value="1"/>
</dbReference>
<dbReference type="Pfam" id="PF05188">
    <property type="entry name" value="MutS_II"/>
    <property type="match status" value="1"/>
</dbReference>
<dbReference type="SUPFAM" id="SSF48334">
    <property type="entry name" value="DNA repair protein MutS, domain III"/>
    <property type="match status" value="1"/>
</dbReference>
<name>A0A7R9KGT5_9ACAR</name>
<dbReference type="PROSITE" id="PS00486">
    <property type="entry name" value="DNA_MISMATCH_REPAIR_2"/>
    <property type="match status" value="1"/>
</dbReference>
<evidence type="ECO:0000256" key="5">
    <source>
        <dbReference type="ARBA" id="ARBA00023254"/>
    </source>
</evidence>
<accession>A0A7R9KGT5</accession>
<dbReference type="Pfam" id="PF00488">
    <property type="entry name" value="MutS_V"/>
    <property type="match status" value="1"/>
</dbReference>
<reference evidence="8" key="1">
    <citation type="submission" date="2020-11" db="EMBL/GenBank/DDBJ databases">
        <authorList>
            <person name="Tran Van P."/>
        </authorList>
    </citation>
    <scope>NUCLEOTIDE SEQUENCE</scope>
</reference>
<feature type="domain" description="DNA mismatch repair proteins mutS family" evidence="7">
    <location>
        <begin position="704"/>
        <end position="720"/>
    </location>
</feature>
<dbReference type="InterPro" id="IPR007860">
    <property type="entry name" value="DNA_mmatch_repair_MutS_con_dom"/>
</dbReference>
<dbReference type="GO" id="GO:0140664">
    <property type="term" value="F:ATP-dependent DNA damage sensor activity"/>
    <property type="evidence" value="ECO:0007669"/>
    <property type="project" value="InterPro"/>
</dbReference>
<protein>
    <recommendedName>
        <fullName evidence="7">DNA mismatch repair proteins mutS family domain-containing protein</fullName>
    </recommendedName>
</protein>